<evidence type="ECO:0000256" key="7">
    <source>
        <dbReference type="ARBA" id="ARBA00035192"/>
    </source>
</evidence>
<feature type="compositionally biased region" description="Low complexity" evidence="9">
    <location>
        <begin position="41"/>
        <end position="62"/>
    </location>
</feature>
<dbReference type="Proteomes" id="UP000009022">
    <property type="component" value="Unassembled WGS sequence"/>
</dbReference>
<evidence type="ECO:0000256" key="5">
    <source>
        <dbReference type="ARBA" id="ARBA00023128"/>
    </source>
</evidence>
<dbReference type="PANTHER" id="PTHR13359">
    <property type="entry name" value="39S RIBOSOMAL PROTEIN L40, MITOCHONDRIAL"/>
    <property type="match status" value="1"/>
</dbReference>
<dbReference type="OMA" id="KEWARYK"/>
<keyword evidence="4" id="KW-0689">Ribosomal protein</keyword>
<keyword evidence="3" id="KW-0809">Transit peptide</keyword>
<keyword evidence="5" id="KW-0496">Mitochondrion</keyword>
<dbReference type="PANTHER" id="PTHR13359:SF2">
    <property type="entry name" value="LARGE RIBOSOMAL SUBUNIT PROTEIN ML40"/>
    <property type="match status" value="1"/>
</dbReference>
<dbReference type="Gene3D" id="6.10.250.3440">
    <property type="match status" value="1"/>
</dbReference>
<name>B3S0G1_TRIAD</name>
<feature type="region of interest" description="Disordered" evidence="9">
    <location>
        <begin position="29"/>
        <end position="94"/>
    </location>
</feature>
<evidence type="ECO:0000256" key="6">
    <source>
        <dbReference type="ARBA" id="ARBA00023274"/>
    </source>
</evidence>
<dbReference type="RefSeq" id="XP_002113534.1">
    <property type="nucleotide sequence ID" value="XM_002113498.1"/>
</dbReference>
<dbReference type="CTD" id="6754747"/>
<dbReference type="GO" id="GO:0005761">
    <property type="term" value="C:mitochondrial ribosome"/>
    <property type="evidence" value="ECO:0000318"/>
    <property type="project" value="GO_Central"/>
</dbReference>
<evidence type="ECO:0000313" key="10">
    <source>
        <dbReference type="EMBL" id="EDV24008.1"/>
    </source>
</evidence>
<evidence type="ECO:0000256" key="9">
    <source>
        <dbReference type="SAM" id="MobiDB-lite"/>
    </source>
</evidence>
<evidence type="ECO:0000256" key="8">
    <source>
        <dbReference type="ARBA" id="ARBA00083752"/>
    </source>
</evidence>
<proteinExistence type="inferred from homology"/>
<comment type="subcellular location">
    <subcellularLocation>
        <location evidence="1">Mitochondrion</location>
    </subcellularLocation>
</comment>
<evidence type="ECO:0000256" key="3">
    <source>
        <dbReference type="ARBA" id="ARBA00022946"/>
    </source>
</evidence>
<comment type="similarity">
    <text evidence="2">Belongs to the mitochondrion-specific ribosomal protein mL40 family.</text>
</comment>
<dbReference type="Pfam" id="PF09812">
    <property type="entry name" value="MRP-L28"/>
    <property type="match status" value="1"/>
</dbReference>
<dbReference type="STRING" id="10228.B3S0G1"/>
<dbReference type="AlphaFoldDB" id="B3S0G1"/>
<dbReference type="eggNOG" id="KOG4778">
    <property type="taxonomic scope" value="Eukaryota"/>
</dbReference>
<evidence type="ECO:0000256" key="2">
    <source>
        <dbReference type="ARBA" id="ARBA00009360"/>
    </source>
</evidence>
<evidence type="ECO:0000256" key="1">
    <source>
        <dbReference type="ARBA" id="ARBA00004173"/>
    </source>
</evidence>
<dbReference type="InterPro" id="IPR039145">
    <property type="entry name" value="Ribosomal_mL40_metazoa/plant"/>
</dbReference>
<gene>
    <name evidence="10" type="ORF">TRIADDRAFT_57036</name>
</gene>
<protein>
    <recommendedName>
        <fullName evidence="7">Large ribosomal subunit protein mL40</fullName>
    </recommendedName>
    <alternativeName>
        <fullName evidence="8">39S ribosomal protein L40, mitochondrial</fullName>
    </alternativeName>
</protein>
<dbReference type="GO" id="GO:0005762">
    <property type="term" value="C:mitochondrial large ribosomal subunit"/>
    <property type="evidence" value="ECO:0007669"/>
    <property type="project" value="InterPro"/>
</dbReference>
<dbReference type="InParanoid" id="B3S0G1"/>
<keyword evidence="11" id="KW-1185">Reference proteome</keyword>
<evidence type="ECO:0000256" key="4">
    <source>
        <dbReference type="ARBA" id="ARBA00022980"/>
    </source>
</evidence>
<feature type="compositionally biased region" description="Basic residues" evidence="9">
    <location>
        <begin position="30"/>
        <end position="40"/>
    </location>
</feature>
<evidence type="ECO:0000313" key="11">
    <source>
        <dbReference type="Proteomes" id="UP000009022"/>
    </source>
</evidence>
<dbReference type="HOGENOM" id="CLU_087493_0_0_1"/>
<accession>B3S0G1</accession>
<dbReference type="KEGG" id="tad:TRIADDRAFT_57036"/>
<dbReference type="OrthoDB" id="5977625at2759"/>
<dbReference type="FunFam" id="6.10.250.3440:FF:000001">
    <property type="entry name" value="Mitochondrial ribosomal protein L40"/>
    <property type="match status" value="1"/>
</dbReference>
<dbReference type="EMBL" id="DS985246">
    <property type="protein sequence ID" value="EDV24008.1"/>
    <property type="molecule type" value="Genomic_DNA"/>
</dbReference>
<dbReference type="GeneID" id="6754747"/>
<reference evidence="10 11" key="1">
    <citation type="journal article" date="2008" name="Nature">
        <title>The Trichoplax genome and the nature of placozoans.</title>
        <authorList>
            <person name="Srivastava M."/>
            <person name="Begovic E."/>
            <person name="Chapman J."/>
            <person name="Putnam N.H."/>
            <person name="Hellsten U."/>
            <person name="Kawashima T."/>
            <person name="Kuo A."/>
            <person name="Mitros T."/>
            <person name="Salamov A."/>
            <person name="Carpenter M.L."/>
            <person name="Signorovitch A.Y."/>
            <person name="Moreno M.A."/>
            <person name="Kamm K."/>
            <person name="Grimwood J."/>
            <person name="Schmutz J."/>
            <person name="Shapiro H."/>
            <person name="Grigoriev I.V."/>
            <person name="Buss L.W."/>
            <person name="Schierwater B."/>
            <person name="Dellaporta S.L."/>
            <person name="Rokhsar D.S."/>
        </authorList>
    </citation>
    <scope>NUCLEOTIDE SEQUENCE [LARGE SCALE GENOMIC DNA]</scope>
    <source>
        <strain evidence="10 11">Grell-BS-1999</strain>
    </source>
</reference>
<dbReference type="PhylomeDB" id="B3S0G1"/>
<dbReference type="InterPro" id="IPR019192">
    <property type="entry name" value="Ribosomal_mL40"/>
</dbReference>
<organism evidence="10 11">
    <name type="scientific">Trichoplax adhaerens</name>
    <name type="common">Trichoplax reptans</name>
    <dbReference type="NCBI Taxonomy" id="10228"/>
    <lineage>
        <taxon>Eukaryota</taxon>
        <taxon>Metazoa</taxon>
        <taxon>Placozoa</taxon>
        <taxon>Uniplacotomia</taxon>
        <taxon>Trichoplacea</taxon>
        <taxon>Trichoplacidae</taxon>
        <taxon>Trichoplax</taxon>
    </lineage>
</organism>
<keyword evidence="6" id="KW-0687">Ribonucleoprotein</keyword>
<sequence length="183" mass="21200">MAAITRAMSVFGLRSTALSVRYVIPIRGDGKKKKKSKVKNKLTQQQQQKAKLNSKLAKAAQQEQEEAKKRKKFVDPPVDSKWLKEDRKRNIQNNNPEEEERRILLLKEWSRYKMNQHRSDLIKFQDIYKSRNQALLQLKVLSPSLYAKALQADPQLFPYQCNGPTFTPPIAGYDQPEAEVTTK</sequence>